<dbReference type="AlphaFoldDB" id="A0A1B0BGA3"/>
<dbReference type="EnsemblMetazoa" id="GPPI029080-RA">
    <property type="protein sequence ID" value="GPPI029080-PA"/>
    <property type="gene ID" value="GPPI029080"/>
</dbReference>
<dbReference type="EMBL" id="JXJN01013815">
    <property type="status" value="NOT_ANNOTATED_CDS"/>
    <property type="molecule type" value="Genomic_DNA"/>
</dbReference>
<organism evidence="2 3">
    <name type="scientific">Glossina palpalis gambiensis</name>
    <dbReference type="NCBI Taxonomy" id="67801"/>
    <lineage>
        <taxon>Eukaryota</taxon>
        <taxon>Metazoa</taxon>
        <taxon>Ecdysozoa</taxon>
        <taxon>Arthropoda</taxon>
        <taxon>Hexapoda</taxon>
        <taxon>Insecta</taxon>
        <taxon>Pterygota</taxon>
        <taxon>Neoptera</taxon>
        <taxon>Endopterygota</taxon>
        <taxon>Diptera</taxon>
        <taxon>Brachycera</taxon>
        <taxon>Muscomorpha</taxon>
        <taxon>Hippoboscoidea</taxon>
        <taxon>Glossinidae</taxon>
        <taxon>Glossina</taxon>
    </lineage>
</organism>
<dbReference type="Proteomes" id="UP000092460">
    <property type="component" value="Unassembled WGS sequence"/>
</dbReference>
<name>A0A1B0BGA3_9MUSC</name>
<protein>
    <recommendedName>
        <fullName evidence="4">Transmembrane protein</fullName>
    </recommendedName>
</protein>
<reference evidence="3" key="1">
    <citation type="submission" date="2015-01" db="EMBL/GenBank/DDBJ databases">
        <authorList>
            <person name="Aksoy S."/>
            <person name="Warren W."/>
            <person name="Wilson R.K."/>
        </authorList>
    </citation>
    <scope>NUCLEOTIDE SEQUENCE [LARGE SCALE GENOMIC DNA]</scope>
    <source>
        <strain evidence="3">IAEA</strain>
    </source>
</reference>
<evidence type="ECO:0000256" key="1">
    <source>
        <dbReference type="SAM" id="Phobius"/>
    </source>
</evidence>
<reference evidence="2" key="2">
    <citation type="submission" date="2020-05" db="UniProtKB">
        <authorList>
            <consortium name="EnsemblMetazoa"/>
        </authorList>
    </citation>
    <scope>IDENTIFICATION</scope>
    <source>
        <strain evidence="2">IAEA</strain>
    </source>
</reference>
<keyword evidence="1" id="KW-0472">Membrane</keyword>
<keyword evidence="1" id="KW-0812">Transmembrane</keyword>
<dbReference type="VEuPathDB" id="VectorBase:GPPI029080"/>
<evidence type="ECO:0000313" key="3">
    <source>
        <dbReference type="Proteomes" id="UP000092460"/>
    </source>
</evidence>
<evidence type="ECO:0000313" key="2">
    <source>
        <dbReference type="EnsemblMetazoa" id="GPPI029080-PA"/>
    </source>
</evidence>
<feature type="transmembrane region" description="Helical" evidence="1">
    <location>
        <begin position="20"/>
        <end position="38"/>
    </location>
</feature>
<evidence type="ECO:0008006" key="4">
    <source>
        <dbReference type="Google" id="ProtNLM"/>
    </source>
</evidence>
<keyword evidence="3" id="KW-1185">Reference proteome</keyword>
<proteinExistence type="predicted"/>
<keyword evidence="1" id="KW-1133">Transmembrane helix</keyword>
<accession>A0A1B0BGA3</accession>
<sequence>MYMVNTTQKPNVDLLHLLSYYYGWVIIVDVVVGVDVALRWGFFFSFFSTNHSVDEWSTLLYLASGGENNDTCNARANKC</sequence>